<gene>
    <name evidence="2" type="ORF">SAMN05216200_10542</name>
</gene>
<dbReference type="Proteomes" id="UP000184066">
    <property type="component" value="Unassembled WGS sequence"/>
</dbReference>
<dbReference type="Gene3D" id="3.20.20.140">
    <property type="entry name" value="Metal-dependent hydrolases"/>
    <property type="match status" value="1"/>
</dbReference>
<dbReference type="PANTHER" id="PTHR10443">
    <property type="entry name" value="MICROSOMAL DIPEPTIDASE"/>
    <property type="match status" value="1"/>
</dbReference>
<keyword evidence="3" id="KW-1185">Reference proteome</keyword>
<dbReference type="STRING" id="1189325.SAMN04488119_10543"/>
<evidence type="ECO:0000313" key="3">
    <source>
        <dbReference type="Proteomes" id="UP000184066"/>
    </source>
</evidence>
<dbReference type="GO" id="GO:0006508">
    <property type="term" value="P:proteolysis"/>
    <property type="evidence" value="ECO:0007669"/>
    <property type="project" value="InterPro"/>
</dbReference>
<evidence type="ECO:0000313" key="2">
    <source>
        <dbReference type="EMBL" id="SHN66922.1"/>
    </source>
</evidence>
<evidence type="ECO:0000256" key="1">
    <source>
        <dbReference type="SAM" id="MobiDB-lite"/>
    </source>
</evidence>
<dbReference type="PANTHER" id="PTHR10443:SF12">
    <property type="entry name" value="DIPEPTIDASE"/>
    <property type="match status" value="1"/>
</dbReference>
<reference evidence="2 3" key="1">
    <citation type="submission" date="2016-12" db="EMBL/GenBank/DDBJ databases">
        <authorList>
            <person name="Song W.-J."/>
            <person name="Kurnit D.M."/>
        </authorList>
    </citation>
    <scope>NUCLEOTIDE SEQUENCE [LARGE SCALE GENOMIC DNA]</scope>
    <source>
        <strain evidence="2 3">CGMCC 1.10808</strain>
    </source>
</reference>
<dbReference type="RefSeq" id="WP_083581273.1">
    <property type="nucleotide sequence ID" value="NZ_FOHL01000005.1"/>
</dbReference>
<dbReference type="Pfam" id="PF01244">
    <property type="entry name" value="Peptidase_M19"/>
    <property type="match status" value="1"/>
</dbReference>
<dbReference type="AlphaFoldDB" id="A0A1M7T8C0"/>
<dbReference type="CDD" id="cd01301">
    <property type="entry name" value="rDP_like"/>
    <property type="match status" value="1"/>
</dbReference>
<proteinExistence type="predicted"/>
<dbReference type="OrthoDB" id="9804920at2"/>
<sequence length="404" mass="41997">MPETVFFDGHNDLILRLVRGAIDAEDVARGVRRGRAPGAGAGAGARNGADGDGRGDGRSGSGCEQGGEQGGETGREPGCGGPIGGHIGGHIDLPRARAGGFGGGLFAVFVPSPDGGGLNDDAMRAPPYDVPLPAPIPRETALEVTRAGFDALERLEAAGAVVICRSAAQIAAALGGPRMAAVAHLEGAEAIGPDLEGLEELHARGLRSLGPVWSRPNVFGHGVPFRFPASPDVGPGLTDAGKALVRACNALGVMIDLSHLNEKGFDDVAAISDAPLVATHSNAWAVCPHARNLTDRQLRMIAESDGMVGINFASAFLRPDGRMDGDFGLDVMLRHFDHMIKILGEDRVGIGSDFDGALVPKPIGDCAGLPALAAAMRAHGYDEALMRKLAHENWLRVLRKTWDE</sequence>
<dbReference type="EMBL" id="FRDL01000005">
    <property type="protein sequence ID" value="SHN66922.1"/>
    <property type="molecule type" value="Genomic_DNA"/>
</dbReference>
<feature type="compositionally biased region" description="Gly residues" evidence="1">
    <location>
        <begin position="58"/>
        <end position="86"/>
    </location>
</feature>
<dbReference type="InterPro" id="IPR008257">
    <property type="entry name" value="Pept_M19"/>
</dbReference>
<name>A0A1M7T8C0_9RHOB</name>
<dbReference type="InterPro" id="IPR032466">
    <property type="entry name" value="Metal_Hydrolase"/>
</dbReference>
<dbReference type="GO" id="GO:0070573">
    <property type="term" value="F:metallodipeptidase activity"/>
    <property type="evidence" value="ECO:0007669"/>
    <property type="project" value="InterPro"/>
</dbReference>
<dbReference type="PROSITE" id="PS51365">
    <property type="entry name" value="RENAL_DIPEPTIDASE_2"/>
    <property type="match status" value="1"/>
</dbReference>
<protein>
    <submittedName>
        <fullName evidence="2">Membrane dipeptidase</fullName>
    </submittedName>
</protein>
<dbReference type="SUPFAM" id="SSF51556">
    <property type="entry name" value="Metallo-dependent hydrolases"/>
    <property type="match status" value="1"/>
</dbReference>
<organism evidence="2 3">
    <name type="scientific">Oceanicella actignis</name>
    <dbReference type="NCBI Taxonomy" id="1189325"/>
    <lineage>
        <taxon>Bacteria</taxon>
        <taxon>Pseudomonadati</taxon>
        <taxon>Pseudomonadota</taxon>
        <taxon>Alphaproteobacteria</taxon>
        <taxon>Rhodobacterales</taxon>
        <taxon>Paracoccaceae</taxon>
        <taxon>Oceanicella</taxon>
    </lineage>
</organism>
<feature type="region of interest" description="Disordered" evidence="1">
    <location>
        <begin position="33"/>
        <end position="86"/>
    </location>
</feature>
<accession>A0A1M7T8C0</accession>